<dbReference type="InterPro" id="IPR004680">
    <property type="entry name" value="Cit_transptr-like_dom"/>
</dbReference>
<feature type="transmembrane region" description="Helical" evidence="11">
    <location>
        <begin position="314"/>
        <end position="333"/>
    </location>
</feature>
<protein>
    <submittedName>
        <fullName evidence="13">Citrate transporter</fullName>
    </submittedName>
</protein>
<comment type="caution">
    <text evidence="13">The sequence shown here is derived from an EMBL/GenBank/DDBJ whole genome shotgun (WGS) entry which is preliminary data.</text>
</comment>
<evidence type="ECO:0000256" key="10">
    <source>
        <dbReference type="ARBA" id="ARBA00025753"/>
    </source>
</evidence>
<evidence type="ECO:0000256" key="9">
    <source>
        <dbReference type="ARBA" id="ARBA00023201"/>
    </source>
</evidence>
<evidence type="ECO:0000313" key="14">
    <source>
        <dbReference type="Proteomes" id="UP000005546"/>
    </source>
</evidence>
<accession>F3QR54</accession>
<dbReference type="Proteomes" id="UP000005546">
    <property type="component" value="Unassembled WGS sequence"/>
</dbReference>
<evidence type="ECO:0000256" key="6">
    <source>
        <dbReference type="ARBA" id="ARBA00023053"/>
    </source>
</evidence>
<evidence type="ECO:0000256" key="5">
    <source>
        <dbReference type="ARBA" id="ARBA00022989"/>
    </source>
</evidence>
<feature type="transmembrane region" description="Helical" evidence="11">
    <location>
        <begin position="451"/>
        <end position="468"/>
    </location>
</feature>
<dbReference type="GO" id="GO:0016020">
    <property type="term" value="C:membrane"/>
    <property type="evidence" value="ECO:0007669"/>
    <property type="project" value="UniProtKB-SubCell"/>
</dbReference>
<evidence type="ECO:0000256" key="8">
    <source>
        <dbReference type="ARBA" id="ARBA00023136"/>
    </source>
</evidence>
<dbReference type="EMBL" id="AFBR01000020">
    <property type="protein sequence ID" value="EGG56308.1"/>
    <property type="molecule type" value="Genomic_DNA"/>
</dbReference>
<evidence type="ECO:0000256" key="7">
    <source>
        <dbReference type="ARBA" id="ARBA00023065"/>
    </source>
</evidence>
<evidence type="ECO:0000256" key="2">
    <source>
        <dbReference type="ARBA" id="ARBA00022448"/>
    </source>
</evidence>
<keyword evidence="8 11" id="KW-0472">Membrane</keyword>
<feature type="transmembrane region" description="Helical" evidence="11">
    <location>
        <begin position="276"/>
        <end position="293"/>
    </location>
</feature>
<name>F3QR54_9BACT</name>
<dbReference type="GeneID" id="98396267"/>
<dbReference type="NCBIfam" id="NF038006">
    <property type="entry name" value="NhaD_1"/>
    <property type="match status" value="1"/>
</dbReference>
<dbReference type="HOGENOM" id="CLU_029697_1_0_10"/>
<feature type="domain" description="Citrate transporter-like" evidence="12">
    <location>
        <begin position="15"/>
        <end position="379"/>
    </location>
</feature>
<organism evidence="13 14">
    <name type="scientific">Paraprevotella xylaniphila YIT 11841</name>
    <dbReference type="NCBI Taxonomy" id="762982"/>
    <lineage>
        <taxon>Bacteria</taxon>
        <taxon>Pseudomonadati</taxon>
        <taxon>Bacteroidota</taxon>
        <taxon>Bacteroidia</taxon>
        <taxon>Bacteroidales</taxon>
        <taxon>Prevotellaceae</taxon>
        <taxon>Paraprevotella</taxon>
    </lineage>
</organism>
<dbReference type="OrthoDB" id="9772058at2"/>
<comment type="similarity">
    <text evidence="10">Belongs to the NhaD Na(+)/H(+) (TC 2.A.62) antiporter family.</text>
</comment>
<dbReference type="RefSeq" id="WP_008625153.1">
    <property type="nucleotide sequence ID" value="NZ_GL883824.1"/>
</dbReference>
<evidence type="ECO:0000259" key="12">
    <source>
        <dbReference type="Pfam" id="PF03600"/>
    </source>
</evidence>
<dbReference type="GO" id="GO:0015297">
    <property type="term" value="F:antiporter activity"/>
    <property type="evidence" value="ECO:0007669"/>
    <property type="project" value="UniProtKB-KW"/>
</dbReference>
<keyword evidence="14" id="KW-1185">Reference proteome</keyword>
<evidence type="ECO:0000256" key="1">
    <source>
        <dbReference type="ARBA" id="ARBA00004141"/>
    </source>
</evidence>
<keyword evidence="2" id="KW-0813">Transport</keyword>
<keyword evidence="9" id="KW-0739">Sodium transport</keyword>
<feature type="transmembrane region" description="Helical" evidence="11">
    <location>
        <begin position="75"/>
        <end position="96"/>
    </location>
</feature>
<feature type="transmembrane region" description="Helical" evidence="11">
    <location>
        <begin position="251"/>
        <end position="270"/>
    </location>
</feature>
<keyword evidence="3" id="KW-0050">Antiport</keyword>
<evidence type="ECO:0000313" key="13">
    <source>
        <dbReference type="EMBL" id="EGG56308.1"/>
    </source>
</evidence>
<dbReference type="PANTHER" id="PTHR43269">
    <property type="entry name" value="SODIUM/PROTON ANTIPORTER 1-RELATED"/>
    <property type="match status" value="1"/>
</dbReference>
<dbReference type="PANTHER" id="PTHR43269:SF2">
    <property type="entry name" value="SODIUM_PROTON ANTIPORTER 1-RELATED"/>
    <property type="match status" value="1"/>
</dbReference>
<dbReference type="eggNOG" id="COG1055">
    <property type="taxonomic scope" value="Bacteria"/>
</dbReference>
<feature type="transmembrane region" description="Helical" evidence="11">
    <location>
        <begin position="165"/>
        <end position="184"/>
    </location>
</feature>
<reference evidence="13 14" key="1">
    <citation type="submission" date="2011-02" db="EMBL/GenBank/DDBJ databases">
        <authorList>
            <person name="Weinstock G."/>
            <person name="Sodergren E."/>
            <person name="Clifton S."/>
            <person name="Fulton L."/>
            <person name="Fulton B."/>
            <person name="Courtney L."/>
            <person name="Fronick C."/>
            <person name="Harrison M."/>
            <person name="Strong C."/>
            <person name="Farmer C."/>
            <person name="Delahaunty K."/>
            <person name="Markovic C."/>
            <person name="Hall O."/>
            <person name="Minx P."/>
            <person name="Tomlinson C."/>
            <person name="Mitreva M."/>
            <person name="Hou S."/>
            <person name="Chen J."/>
            <person name="Wollam A."/>
            <person name="Pepin K.H."/>
            <person name="Johnson M."/>
            <person name="Bhonagiri V."/>
            <person name="Zhang X."/>
            <person name="Suruliraj S."/>
            <person name="Warren W."/>
            <person name="Chinwalla A."/>
            <person name="Mardis E.R."/>
            <person name="Wilson R.K."/>
        </authorList>
    </citation>
    <scope>NUCLEOTIDE SEQUENCE [LARGE SCALE GENOMIC DNA]</scope>
    <source>
        <strain evidence="13 14">YIT 11841</strain>
    </source>
</reference>
<keyword evidence="5 11" id="KW-1133">Transmembrane helix</keyword>
<keyword evidence="6" id="KW-0915">Sodium</keyword>
<dbReference type="Pfam" id="PF03600">
    <property type="entry name" value="CitMHS"/>
    <property type="match status" value="1"/>
</dbReference>
<gene>
    <name evidence="13" type="ORF">HMPREF9442_00652</name>
</gene>
<feature type="transmembrane region" description="Helical" evidence="11">
    <location>
        <begin position="204"/>
        <end position="222"/>
    </location>
</feature>
<evidence type="ECO:0000256" key="3">
    <source>
        <dbReference type="ARBA" id="ARBA00022449"/>
    </source>
</evidence>
<keyword evidence="7" id="KW-0406">Ion transport</keyword>
<dbReference type="AlphaFoldDB" id="F3QR54"/>
<keyword evidence="4 11" id="KW-0812">Transmembrane</keyword>
<feature type="transmembrane region" description="Helical" evidence="11">
    <location>
        <begin position="125"/>
        <end position="153"/>
    </location>
</feature>
<feature type="transmembrane region" description="Helical" evidence="11">
    <location>
        <begin position="409"/>
        <end position="431"/>
    </location>
</feature>
<feature type="transmembrane region" description="Helical" evidence="11">
    <location>
        <begin position="27"/>
        <end position="44"/>
    </location>
</feature>
<feature type="transmembrane region" description="Helical" evidence="11">
    <location>
        <begin position="353"/>
        <end position="375"/>
    </location>
</feature>
<evidence type="ECO:0000256" key="11">
    <source>
        <dbReference type="SAM" id="Phobius"/>
    </source>
</evidence>
<proteinExistence type="inferred from homology"/>
<dbReference type="GO" id="GO:0006814">
    <property type="term" value="P:sodium ion transport"/>
    <property type="evidence" value="ECO:0007669"/>
    <property type="project" value="UniProtKB-KW"/>
</dbReference>
<dbReference type="InterPro" id="IPR045016">
    <property type="entry name" value="NhaD-like"/>
</dbReference>
<evidence type="ECO:0000256" key="4">
    <source>
        <dbReference type="ARBA" id="ARBA00022692"/>
    </source>
</evidence>
<sequence length="469" mass="52154">MTVIIAIVLLLGYCAIATEHITNINKAAVAMFLGVIVWTLYMVAGKQYVEMMYAEEYADFLGGNASNVTSLKNFIANYIFIGHVADICQIVLYLLATMSIVDLLNTNGCFDFISEWITTRNSKRLLWMVAFITYVLSANLDNLTTALMMFAIVRQLLPGSRFRMYYGAVIVIAANAGGCLTVIGDVSTLMLWVKGAVTPSSFSGAMFLPSIVAVAIPTYLISRKLPEQMDINTPRIRYRGDDTTLTRWQRILMLFVGIGGLWFIPTFHNLTKLPPFVGALCVLALFSVVNELCNRRLIKSDQPFFRPTPRFMQAESIQTILFFIGVSMAISAIQETGALYTVAVWCDQYIHNIYVYSLILGGISAFLDNVALVLTSISMYDVVGMTESIPGMDPEYFRSFALNGQYWQLVAYSGGIGGCLLSIGSTAGYALMKSENVSIWWYFRHISGKVMVGWLAGLGVYFFIDSFIR</sequence>
<comment type="subcellular location">
    <subcellularLocation>
        <location evidence="1">Membrane</location>
        <topology evidence="1">Multi-pass membrane protein</topology>
    </subcellularLocation>
</comment>
<dbReference type="STRING" id="762982.HMPREF9442_00652"/>